<dbReference type="EMBL" id="CM018044">
    <property type="protein sequence ID" value="KAA8529087.1"/>
    <property type="molecule type" value="Genomic_DNA"/>
</dbReference>
<reference evidence="1 2" key="1">
    <citation type="submission" date="2019-09" db="EMBL/GenBank/DDBJ databases">
        <title>A chromosome-level genome assembly of the Chinese tupelo Nyssa sinensis.</title>
        <authorList>
            <person name="Yang X."/>
            <person name="Kang M."/>
            <person name="Yang Y."/>
            <person name="Xiong H."/>
            <person name="Wang M."/>
            <person name="Zhang Z."/>
            <person name="Wang Z."/>
            <person name="Wu H."/>
            <person name="Ma T."/>
            <person name="Liu J."/>
            <person name="Xi Z."/>
        </authorList>
    </citation>
    <scope>NUCLEOTIDE SEQUENCE [LARGE SCALE GENOMIC DNA]</scope>
    <source>
        <strain evidence="1">J267</strain>
        <tissue evidence="1">Leaf</tissue>
    </source>
</reference>
<dbReference type="Gene3D" id="3.40.1000.50">
    <property type="entry name" value="Repressor of RNA polymerase III transcription Maf1"/>
    <property type="match status" value="1"/>
</dbReference>
<dbReference type="GO" id="GO:0005634">
    <property type="term" value="C:nucleus"/>
    <property type="evidence" value="ECO:0007669"/>
    <property type="project" value="TreeGrafter"/>
</dbReference>
<name>A0A5J5AI17_9ASTE</name>
<dbReference type="PANTHER" id="PTHR22504:SF0">
    <property type="entry name" value="REPRESSOR OF RNA POLYMERASE III TRANSCRIPTION MAF1 HOMOLOG"/>
    <property type="match status" value="1"/>
</dbReference>
<keyword evidence="2" id="KW-1185">Reference proteome</keyword>
<proteinExistence type="predicted"/>
<organism evidence="1 2">
    <name type="scientific">Nyssa sinensis</name>
    <dbReference type="NCBI Taxonomy" id="561372"/>
    <lineage>
        <taxon>Eukaryota</taxon>
        <taxon>Viridiplantae</taxon>
        <taxon>Streptophyta</taxon>
        <taxon>Embryophyta</taxon>
        <taxon>Tracheophyta</taxon>
        <taxon>Spermatophyta</taxon>
        <taxon>Magnoliopsida</taxon>
        <taxon>eudicotyledons</taxon>
        <taxon>Gunneridae</taxon>
        <taxon>Pentapetalae</taxon>
        <taxon>asterids</taxon>
        <taxon>Cornales</taxon>
        <taxon>Nyssaceae</taxon>
        <taxon>Nyssa</taxon>
    </lineage>
</organism>
<protein>
    <submittedName>
        <fullName evidence="1">Uncharacterized protein</fullName>
    </submittedName>
</protein>
<sequence>MKYLEYTLLDCAVKAHQFFTDENWGSFKQIFDTYMLHASKEWVETNEGSPLVDTLGSIWSFNFFFYNRKLKRVVSFHFYCISNLVADGFPTDELDYDEDEEIFDGMDMLVNKLQKREKLKASMLNRTFMVFILKVNNQERIKHLRGRHTTYYIIFQETHTFYQEELLQVVERHLEEPNVEQLCLTDLVQFEKQLDAALIQTRSRKLGKWVCSCNWAEYVQGPVSRFL</sequence>
<dbReference type="GO" id="GO:0000994">
    <property type="term" value="F:RNA polymerase III core binding"/>
    <property type="evidence" value="ECO:0007669"/>
    <property type="project" value="TreeGrafter"/>
</dbReference>
<dbReference type="GO" id="GO:0016480">
    <property type="term" value="P:negative regulation of transcription by RNA polymerase III"/>
    <property type="evidence" value="ECO:0007669"/>
    <property type="project" value="InterPro"/>
</dbReference>
<gene>
    <name evidence="1" type="ORF">F0562_033425</name>
</gene>
<dbReference type="PANTHER" id="PTHR22504">
    <property type="entry name" value="REPRESSOR OF RNA POLYMERASE III TRANSCRIPTION MAF1"/>
    <property type="match status" value="1"/>
</dbReference>
<dbReference type="OrthoDB" id="277029at2759"/>
<evidence type="ECO:0000313" key="1">
    <source>
        <dbReference type="EMBL" id="KAA8529087.1"/>
    </source>
</evidence>
<dbReference type="InterPro" id="IPR015257">
    <property type="entry name" value="Maf1"/>
</dbReference>
<dbReference type="Pfam" id="PF09174">
    <property type="entry name" value="Maf1"/>
    <property type="match status" value="1"/>
</dbReference>
<dbReference type="InterPro" id="IPR038564">
    <property type="entry name" value="Maf1_sf"/>
</dbReference>
<dbReference type="AlphaFoldDB" id="A0A5J5AI17"/>
<dbReference type="Proteomes" id="UP000325577">
    <property type="component" value="Linkage Group LG20"/>
</dbReference>
<accession>A0A5J5AI17</accession>
<evidence type="ECO:0000313" key="2">
    <source>
        <dbReference type="Proteomes" id="UP000325577"/>
    </source>
</evidence>